<sequence length="366" mass="37845">MTATTESTAISAEDRAALAEAISELVTRRGDSASARAAMRHTPRIDRALWDTLCAEIGVASLPIPEAYGGGGASFTETGAVLEELGRSLCPVPVLTSALATAAILLADDDATNRELLPALAAGEQIATLCWADPRGWSSPGVNADAGLLSGAAEYVIDAESADLFIVLAGGRETTTLHAVGADADGVRITPLPVVDASRPLARVEFDETPATTIPSGPDLPVRLRILAWALLAVEQVGGAAAALDLTVDYTKSRKQFGRTIGSFQALKHRMADMYAAVEAARSVARAAVAAAVAGAPDAEDLAAAAHVQCSEAFCLVAGEGIQLHGGIGITAEHDIALFFKRAHGSAQLFGQPHEVIDELSRRLLA</sequence>
<dbReference type="InterPro" id="IPR013786">
    <property type="entry name" value="AcylCoA_DH/ox_N"/>
</dbReference>
<dbReference type="InterPro" id="IPR046373">
    <property type="entry name" value="Acyl-CoA_Oxase/DH_mid-dom_sf"/>
</dbReference>
<comment type="caution">
    <text evidence="8">The sequence shown here is derived from an EMBL/GenBank/DDBJ whole genome shotgun (WGS) entry which is preliminary data.</text>
</comment>
<dbReference type="EMBL" id="JAPKFM010000003">
    <property type="protein sequence ID" value="MCX2963443.1"/>
    <property type="molecule type" value="Genomic_DNA"/>
</dbReference>
<keyword evidence="9" id="KW-1185">Reference proteome</keyword>
<dbReference type="Pfam" id="PF02771">
    <property type="entry name" value="Acyl-CoA_dh_N"/>
    <property type="match status" value="1"/>
</dbReference>
<proteinExistence type="inferred from homology"/>
<evidence type="ECO:0000313" key="9">
    <source>
        <dbReference type="Proteomes" id="UP001143347"/>
    </source>
</evidence>
<dbReference type="SUPFAM" id="SSF47203">
    <property type="entry name" value="Acyl-CoA dehydrogenase C-terminal domain-like"/>
    <property type="match status" value="1"/>
</dbReference>
<evidence type="ECO:0000259" key="7">
    <source>
        <dbReference type="Pfam" id="PF02771"/>
    </source>
</evidence>
<protein>
    <submittedName>
        <fullName evidence="8">Acyl-CoA/acyl-ACP dehydrogenase</fullName>
    </submittedName>
</protein>
<evidence type="ECO:0000256" key="5">
    <source>
        <dbReference type="ARBA" id="ARBA00023002"/>
    </source>
</evidence>
<accession>A0A9X3D1S7</accession>
<dbReference type="Gene3D" id="1.10.540.10">
    <property type="entry name" value="Acyl-CoA dehydrogenase/oxidase, N-terminal domain"/>
    <property type="match status" value="1"/>
</dbReference>
<dbReference type="InterPro" id="IPR036250">
    <property type="entry name" value="AcylCo_DH-like_C"/>
</dbReference>
<dbReference type="Pfam" id="PF00441">
    <property type="entry name" value="Acyl-CoA_dh_1"/>
    <property type="match status" value="1"/>
</dbReference>
<dbReference type="Gene3D" id="1.20.140.10">
    <property type="entry name" value="Butyryl-CoA Dehydrogenase, subunit A, domain 3"/>
    <property type="match status" value="1"/>
</dbReference>
<feature type="domain" description="Acyl-CoA dehydrogenase/oxidase N-terminal" evidence="7">
    <location>
        <begin position="13"/>
        <end position="124"/>
    </location>
</feature>
<dbReference type="GO" id="GO:0050660">
    <property type="term" value="F:flavin adenine dinucleotide binding"/>
    <property type="evidence" value="ECO:0007669"/>
    <property type="project" value="InterPro"/>
</dbReference>
<dbReference type="PANTHER" id="PTHR43884">
    <property type="entry name" value="ACYL-COA DEHYDROGENASE"/>
    <property type="match status" value="1"/>
</dbReference>
<dbReference type="InterPro" id="IPR009100">
    <property type="entry name" value="AcylCoA_DH/oxidase_NM_dom_sf"/>
</dbReference>
<comment type="similarity">
    <text evidence="2">Belongs to the acyl-CoA dehydrogenase family.</text>
</comment>
<dbReference type="PANTHER" id="PTHR43884:SF20">
    <property type="entry name" value="ACYL-COA DEHYDROGENASE FADE28"/>
    <property type="match status" value="1"/>
</dbReference>
<evidence type="ECO:0000256" key="3">
    <source>
        <dbReference type="ARBA" id="ARBA00022630"/>
    </source>
</evidence>
<dbReference type="InterPro" id="IPR037069">
    <property type="entry name" value="AcylCoA_DH/ox_N_sf"/>
</dbReference>
<dbReference type="AlphaFoldDB" id="A0A9X3D1S7"/>
<evidence type="ECO:0000256" key="1">
    <source>
        <dbReference type="ARBA" id="ARBA00001974"/>
    </source>
</evidence>
<keyword evidence="5" id="KW-0560">Oxidoreductase</keyword>
<keyword evidence="4" id="KW-0274">FAD</keyword>
<reference evidence="8" key="1">
    <citation type="submission" date="2022-10" db="EMBL/GenBank/DDBJ databases">
        <title>WGS of marine actinomycetes from Thailand.</title>
        <authorList>
            <person name="Thawai C."/>
        </authorList>
    </citation>
    <scope>NUCLEOTIDE SEQUENCE</scope>
    <source>
        <strain evidence="8">SW21</strain>
    </source>
</reference>
<dbReference type="InterPro" id="IPR009075">
    <property type="entry name" value="AcylCo_DH/oxidase_C"/>
</dbReference>
<dbReference type="GO" id="GO:0003995">
    <property type="term" value="F:acyl-CoA dehydrogenase activity"/>
    <property type="evidence" value="ECO:0007669"/>
    <property type="project" value="TreeGrafter"/>
</dbReference>
<evidence type="ECO:0000313" key="8">
    <source>
        <dbReference type="EMBL" id="MCX2963443.1"/>
    </source>
</evidence>
<evidence type="ECO:0000259" key="6">
    <source>
        <dbReference type="Pfam" id="PF00441"/>
    </source>
</evidence>
<dbReference type="SUPFAM" id="SSF56645">
    <property type="entry name" value="Acyl-CoA dehydrogenase NM domain-like"/>
    <property type="match status" value="1"/>
</dbReference>
<organism evidence="8 9">
    <name type="scientific">Gordonia aquimaris</name>
    <dbReference type="NCBI Taxonomy" id="2984863"/>
    <lineage>
        <taxon>Bacteria</taxon>
        <taxon>Bacillati</taxon>
        <taxon>Actinomycetota</taxon>
        <taxon>Actinomycetes</taxon>
        <taxon>Mycobacteriales</taxon>
        <taxon>Gordoniaceae</taxon>
        <taxon>Gordonia</taxon>
    </lineage>
</organism>
<dbReference type="Proteomes" id="UP001143347">
    <property type="component" value="Unassembled WGS sequence"/>
</dbReference>
<gene>
    <name evidence="8" type="ORF">OSB52_04980</name>
</gene>
<name>A0A9X3D1S7_9ACTN</name>
<comment type="cofactor">
    <cofactor evidence="1">
        <name>FAD</name>
        <dbReference type="ChEBI" id="CHEBI:57692"/>
    </cofactor>
</comment>
<feature type="domain" description="Acyl-CoA dehydrogenase/oxidase C-terminal" evidence="6">
    <location>
        <begin position="231"/>
        <end position="348"/>
    </location>
</feature>
<keyword evidence="3" id="KW-0285">Flavoprotein</keyword>
<dbReference type="Gene3D" id="2.40.110.10">
    <property type="entry name" value="Butyryl-CoA Dehydrogenase, subunit A, domain 2"/>
    <property type="match status" value="1"/>
</dbReference>
<evidence type="ECO:0000256" key="2">
    <source>
        <dbReference type="ARBA" id="ARBA00009347"/>
    </source>
</evidence>
<evidence type="ECO:0000256" key="4">
    <source>
        <dbReference type="ARBA" id="ARBA00022827"/>
    </source>
</evidence>
<dbReference type="RefSeq" id="WP_235725264.1">
    <property type="nucleotide sequence ID" value="NZ_JAPKFM010000003.1"/>
</dbReference>